<gene>
    <name evidence="2" type="ORF">V6575_12140</name>
</gene>
<evidence type="ECO:0000256" key="1">
    <source>
        <dbReference type="SAM" id="Coils"/>
    </source>
</evidence>
<feature type="coiled-coil region" evidence="1">
    <location>
        <begin position="67"/>
        <end position="94"/>
    </location>
</feature>
<proteinExistence type="predicted"/>
<protein>
    <submittedName>
        <fullName evidence="2">Flagellar protein</fullName>
    </submittedName>
</protein>
<dbReference type="Proteomes" id="UP001385499">
    <property type="component" value="Unassembled WGS sequence"/>
</dbReference>
<name>A0ABU8TLY1_9HYPH</name>
<dbReference type="SUPFAM" id="SSF64518">
    <property type="entry name" value="Phase 1 flagellin"/>
    <property type="match status" value="1"/>
</dbReference>
<comment type="caution">
    <text evidence="2">The sequence shown here is derived from an EMBL/GenBank/DDBJ whole genome shotgun (WGS) entry which is preliminary data.</text>
</comment>
<keyword evidence="3" id="KW-1185">Reference proteome</keyword>
<keyword evidence="2" id="KW-0966">Cell projection</keyword>
<keyword evidence="1" id="KW-0175">Coiled coil</keyword>
<dbReference type="RefSeq" id="WP_340274605.1">
    <property type="nucleotide sequence ID" value="NZ_JBAKIA010000006.1"/>
</dbReference>
<evidence type="ECO:0000313" key="3">
    <source>
        <dbReference type="Proteomes" id="UP001385499"/>
    </source>
</evidence>
<sequence length="510" mass="54932">MAIDTITTSRSYMTKQVTSLSKMMVEKTTQLASEKSSTTFGGLGNNRLLDLELTQRVGQIDAYKETIIQANLHMETLNLTLERLEDLRIDAKAAINSNDFVLQSDGQTRSQETAKVLLHEAVNLLNTEVAGYYLYGGKDAFTDPVAAVEDILEGAGGKDGLKQVMNEFYQANLGANNNGRLDVSALTTNLTLGVPTDSTFTIAEDGAHDFGFDISSVTSGLSNVAITGPTGTDPDSFDVQFTGQPVLGDEISFEFTLPPGHTETFKLDLKATSEGGEGAFAIGADLAETAENLRVKISEELEKEAQTSLKAISDEWAADNFFDTFGGAEPMRVDGPPFDTSTTLISGAATTVAWYVGENSPTTDARNDKSAIVDNNLEVNYGARANENGLKDIVKSLATFISADFSAATDNDKLYYSSSAASMRAILQPEGADQSGIVDITTDVAIAYRAVKNSDDRHDQMRSSYLTTVDEIEGVDKELLAAEILQLQTNIEASYRASSIVYNLSIVDYL</sequence>
<keyword evidence="2" id="KW-0282">Flagellum</keyword>
<dbReference type="EMBL" id="JBAKIA010000006">
    <property type="protein sequence ID" value="MEJ8474838.1"/>
    <property type="molecule type" value="Genomic_DNA"/>
</dbReference>
<accession>A0ABU8TLY1</accession>
<reference evidence="2 3" key="1">
    <citation type="submission" date="2024-02" db="EMBL/GenBank/DDBJ databases">
        <title>Roseibium algae sp. nov., isolated from marine alga (Grateloupia sp.), showing potential in myo-inositol conversion.</title>
        <authorList>
            <person name="Wang Y."/>
        </authorList>
    </citation>
    <scope>NUCLEOTIDE SEQUENCE [LARGE SCALE GENOMIC DNA]</scope>
    <source>
        <strain evidence="2 3">H3510</strain>
    </source>
</reference>
<evidence type="ECO:0000313" key="2">
    <source>
        <dbReference type="EMBL" id="MEJ8474838.1"/>
    </source>
</evidence>
<organism evidence="2 3">
    <name type="scientific">Roseibium algae</name>
    <dbReference type="NCBI Taxonomy" id="3123038"/>
    <lineage>
        <taxon>Bacteria</taxon>
        <taxon>Pseudomonadati</taxon>
        <taxon>Pseudomonadota</taxon>
        <taxon>Alphaproteobacteria</taxon>
        <taxon>Hyphomicrobiales</taxon>
        <taxon>Stappiaceae</taxon>
        <taxon>Roseibium</taxon>
    </lineage>
</organism>
<keyword evidence="2" id="KW-0969">Cilium</keyword>